<keyword evidence="2" id="KW-1185">Reference proteome</keyword>
<gene>
    <name evidence="1" type="ORF">BpHYR1_036798</name>
</gene>
<evidence type="ECO:0000313" key="1">
    <source>
        <dbReference type="EMBL" id="RNA28528.1"/>
    </source>
</evidence>
<organism evidence="1 2">
    <name type="scientific">Brachionus plicatilis</name>
    <name type="common">Marine rotifer</name>
    <name type="synonym">Brachionus muelleri</name>
    <dbReference type="NCBI Taxonomy" id="10195"/>
    <lineage>
        <taxon>Eukaryota</taxon>
        <taxon>Metazoa</taxon>
        <taxon>Spiralia</taxon>
        <taxon>Gnathifera</taxon>
        <taxon>Rotifera</taxon>
        <taxon>Eurotatoria</taxon>
        <taxon>Monogononta</taxon>
        <taxon>Pseudotrocha</taxon>
        <taxon>Ploima</taxon>
        <taxon>Brachionidae</taxon>
        <taxon>Brachionus</taxon>
    </lineage>
</organism>
<dbReference type="Proteomes" id="UP000276133">
    <property type="component" value="Unassembled WGS sequence"/>
</dbReference>
<dbReference type="EMBL" id="REGN01002375">
    <property type="protein sequence ID" value="RNA28528.1"/>
    <property type="molecule type" value="Genomic_DNA"/>
</dbReference>
<sequence length="65" mass="7673">MYIVHTIAIYFFIYNLTISVNLEVFQIQIIFYAAPITVELDTLFENIKFSREMSLLFEITTSKKS</sequence>
<comment type="caution">
    <text evidence="1">The sequence shown here is derived from an EMBL/GenBank/DDBJ whole genome shotgun (WGS) entry which is preliminary data.</text>
</comment>
<dbReference type="AlphaFoldDB" id="A0A3M7RYU3"/>
<proteinExistence type="predicted"/>
<accession>A0A3M7RYU3</accession>
<name>A0A3M7RYU3_BRAPC</name>
<reference evidence="1 2" key="1">
    <citation type="journal article" date="2018" name="Sci. Rep.">
        <title>Genomic signatures of local adaptation to the degree of environmental predictability in rotifers.</title>
        <authorList>
            <person name="Franch-Gras L."/>
            <person name="Hahn C."/>
            <person name="Garcia-Roger E.M."/>
            <person name="Carmona M.J."/>
            <person name="Serra M."/>
            <person name="Gomez A."/>
        </authorList>
    </citation>
    <scope>NUCLEOTIDE SEQUENCE [LARGE SCALE GENOMIC DNA]</scope>
    <source>
        <strain evidence="1">HYR1</strain>
    </source>
</reference>
<evidence type="ECO:0000313" key="2">
    <source>
        <dbReference type="Proteomes" id="UP000276133"/>
    </source>
</evidence>
<protein>
    <submittedName>
        <fullName evidence="1">Uncharacterized protein</fullName>
    </submittedName>
</protein>